<dbReference type="InterPro" id="IPR020846">
    <property type="entry name" value="MFS_dom"/>
</dbReference>
<evidence type="ECO:0000256" key="5">
    <source>
        <dbReference type="SAM" id="Phobius"/>
    </source>
</evidence>
<dbReference type="PROSITE" id="PS50850">
    <property type="entry name" value="MFS"/>
    <property type="match status" value="1"/>
</dbReference>
<accession>A0A0F9JD47</accession>
<dbReference type="InterPro" id="IPR001958">
    <property type="entry name" value="Tet-R_TetA/multi-R_MdtG-like"/>
</dbReference>
<feature type="transmembrane region" description="Helical" evidence="5">
    <location>
        <begin position="374"/>
        <end position="393"/>
    </location>
</feature>
<name>A0A0F9JD47_9ZZZZ</name>
<organism evidence="7">
    <name type="scientific">marine sediment metagenome</name>
    <dbReference type="NCBI Taxonomy" id="412755"/>
    <lineage>
        <taxon>unclassified sequences</taxon>
        <taxon>metagenomes</taxon>
        <taxon>ecological metagenomes</taxon>
    </lineage>
</organism>
<dbReference type="PRINTS" id="PR01035">
    <property type="entry name" value="TCRTETA"/>
</dbReference>
<feature type="transmembrane region" description="Helical" evidence="5">
    <location>
        <begin position="49"/>
        <end position="69"/>
    </location>
</feature>
<dbReference type="InterPro" id="IPR005829">
    <property type="entry name" value="Sugar_transporter_CS"/>
</dbReference>
<dbReference type="GO" id="GO:0005635">
    <property type="term" value="C:nuclear envelope"/>
    <property type="evidence" value="ECO:0007669"/>
    <property type="project" value="TreeGrafter"/>
</dbReference>
<evidence type="ECO:0000256" key="1">
    <source>
        <dbReference type="ARBA" id="ARBA00004141"/>
    </source>
</evidence>
<evidence type="ECO:0000256" key="2">
    <source>
        <dbReference type="ARBA" id="ARBA00022692"/>
    </source>
</evidence>
<dbReference type="SUPFAM" id="SSF103473">
    <property type="entry name" value="MFS general substrate transporter"/>
    <property type="match status" value="1"/>
</dbReference>
<dbReference type="GO" id="GO:0016020">
    <property type="term" value="C:membrane"/>
    <property type="evidence" value="ECO:0007669"/>
    <property type="project" value="UniProtKB-SubCell"/>
</dbReference>
<feature type="domain" description="Major facilitator superfamily (MFS) profile" evidence="6">
    <location>
        <begin position="15"/>
        <end position="406"/>
    </location>
</feature>
<feature type="transmembrane region" description="Helical" evidence="5">
    <location>
        <begin position="138"/>
        <end position="163"/>
    </location>
</feature>
<protein>
    <recommendedName>
        <fullName evidence="6">Major facilitator superfamily (MFS) profile domain-containing protein</fullName>
    </recommendedName>
</protein>
<proteinExistence type="predicted"/>
<evidence type="ECO:0000256" key="4">
    <source>
        <dbReference type="ARBA" id="ARBA00023136"/>
    </source>
</evidence>
<dbReference type="InterPro" id="IPR036259">
    <property type="entry name" value="MFS_trans_sf"/>
</dbReference>
<dbReference type="Gene3D" id="1.20.1250.20">
    <property type="entry name" value="MFS general substrate transporter like domains"/>
    <property type="match status" value="1"/>
</dbReference>
<gene>
    <name evidence="7" type="ORF">LCGC14_1839250</name>
</gene>
<comment type="caution">
    <text evidence="7">The sequence shown here is derived from an EMBL/GenBank/DDBJ whole genome shotgun (WGS) entry which is preliminary data.</text>
</comment>
<comment type="subcellular location">
    <subcellularLocation>
        <location evidence="1">Membrane</location>
        <topology evidence="1">Multi-pass membrane protein</topology>
    </subcellularLocation>
</comment>
<sequence length="406" mass="45214">MNTTSNPRNKKFDKRLLIIFLIIFTETLGFSILLPVLPFLAISFGLNRFQAGLVLSVFSFCQFFASPITGKLSDRFGRKPLLLFSQTSTFVGFLLLGFANNVWLLILARLVDGLLGSNMTVSQAYISDTSDPSDRTRIYGYSSAVFDAALIFGPLIGGTFSAINYSIPMFFAGGISLLSIILVILFLPESLREREKHVKIKFEDIIPINNIKNFLKNSKTRGILVIFFIYTFGFMLFISSFALFAEKQVQVTPLELGFYLTWVGILRVGLQSFLIAPLQNKFGENKTLGMGIFAMGSTMIMLIFTTNYLFVYFPLIFLSFGTGVSRPILTSKLTKNVKKEETGSLLGVNNALGSIAQIITPILGGAMIEYLPSQILPASSAIFFLLIFLLWKWGLTNPVQEEKNII</sequence>
<dbReference type="PANTHER" id="PTHR24002">
    <property type="entry name" value="SOLUTE CARRIER FAMILY 22 MEMBER 18"/>
    <property type="match status" value="1"/>
</dbReference>
<dbReference type="EMBL" id="LAZR01018289">
    <property type="protein sequence ID" value="KKL96962.1"/>
    <property type="molecule type" value="Genomic_DNA"/>
</dbReference>
<dbReference type="PROSITE" id="PS00216">
    <property type="entry name" value="SUGAR_TRANSPORT_1"/>
    <property type="match status" value="1"/>
</dbReference>
<reference evidence="7" key="1">
    <citation type="journal article" date="2015" name="Nature">
        <title>Complex archaea that bridge the gap between prokaryotes and eukaryotes.</title>
        <authorList>
            <person name="Spang A."/>
            <person name="Saw J.H."/>
            <person name="Jorgensen S.L."/>
            <person name="Zaremba-Niedzwiedzka K."/>
            <person name="Martijn J."/>
            <person name="Lind A.E."/>
            <person name="van Eijk R."/>
            <person name="Schleper C."/>
            <person name="Guy L."/>
            <person name="Ettema T.J."/>
        </authorList>
    </citation>
    <scope>NUCLEOTIDE SEQUENCE</scope>
</reference>
<dbReference type="GO" id="GO:0022857">
    <property type="term" value="F:transmembrane transporter activity"/>
    <property type="evidence" value="ECO:0007669"/>
    <property type="project" value="InterPro"/>
</dbReference>
<evidence type="ECO:0000259" key="6">
    <source>
        <dbReference type="PROSITE" id="PS50850"/>
    </source>
</evidence>
<dbReference type="PANTHER" id="PTHR24002:SF3">
    <property type="entry name" value="SOLUTE CARRIER FAMILY 22 MEMBER 18"/>
    <property type="match status" value="1"/>
</dbReference>
<feature type="transmembrane region" description="Helical" evidence="5">
    <location>
        <begin position="350"/>
        <end position="368"/>
    </location>
</feature>
<keyword evidence="2 5" id="KW-0812">Transmembrane</keyword>
<keyword evidence="4 5" id="KW-0472">Membrane</keyword>
<keyword evidence="3 5" id="KW-1133">Transmembrane helix</keyword>
<feature type="transmembrane region" description="Helical" evidence="5">
    <location>
        <begin position="169"/>
        <end position="187"/>
    </location>
</feature>
<evidence type="ECO:0000313" key="7">
    <source>
        <dbReference type="EMBL" id="KKL96962.1"/>
    </source>
</evidence>
<dbReference type="AlphaFoldDB" id="A0A0F9JD47"/>
<feature type="transmembrane region" description="Helical" evidence="5">
    <location>
        <begin position="222"/>
        <end position="244"/>
    </location>
</feature>
<dbReference type="InterPro" id="IPR011701">
    <property type="entry name" value="MFS"/>
</dbReference>
<dbReference type="Pfam" id="PF07690">
    <property type="entry name" value="MFS_1"/>
    <property type="match status" value="1"/>
</dbReference>
<feature type="transmembrane region" description="Helical" evidence="5">
    <location>
        <begin position="16"/>
        <end position="37"/>
    </location>
</feature>
<feature type="transmembrane region" description="Helical" evidence="5">
    <location>
        <begin position="256"/>
        <end position="276"/>
    </location>
</feature>
<evidence type="ECO:0000256" key="3">
    <source>
        <dbReference type="ARBA" id="ARBA00022989"/>
    </source>
</evidence>